<evidence type="ECO:0000256" key="1">
    <source>
        <dbReference type="SAM" id="Phobius"/>
    </source>
</evidence>
<proteinExistence type="predicted"/>
<feature type="transmembrane region" description="Helical" evidence="1">
    <location>
        <begin position="85"/>
        <end position="107"/>
    </location>
</feature>
<feature type="transmembrane region" description="Helical" evidence="1">
    <location>
        <begin position="119"/>
        <end position="140"/>
    </location>
</feature>
<keyword evidence="1" id="KW-1133">Transmembrane helix</keyword>
<feature type="transmembrane region" description="Helical" evidence="1">
    <location>
        <begin position="410"/>
        <end position="428"/>
    </location>
</feature>
<feature type="transmembrane region" description="Helical" evidence="1">
    <location>
        <begin position="288"/>
        <end position="309"/>
    </location>
</feature>
<sequence length="457" mass="49965">MLNTASLSLDQAPPISIPFRFFLTAPLFGLAAAGMLLFSGADLFLTRWSSLTLGFTHLLTLGMLAMVMCGALLQMLPVIAGSPVPGVVAVGTASHLMITLGTGTLVVSFLSGSLLADSIAMLLMGGGIMLFFVAVMVALWRVKSVSDTVIAIRLAMVSFLITLSLGLLLASGLLGRMGFGQIASLVDVHLGWGILGWVGLLLIGVSYQVVPMFQVTPEYPVRFRRLLAPALFGGLVIWSLLVSGSLFGIVDAIVPKLWLFFPLLGFVAYALMTIRLQQQRKRRISDVTLLFWRTGMLFVPLCALFWVMGSFTRTIGAGPQFNLLLGIGLLFGVGLSVINGMLYKIVPFLSWFHLQNRQMSLMCLSVKVPNMKEFIPDRSARLQFYLFLSALLMTLLAVLFPTWFARPAGLLFFLSNALLLKNLAVAVWRYRATNQALLAYARRVPAPVDPVDRVQQR</sequence>
<keyword evidence="3" id="KW-1185">Reference proteome</keyword>
<keyword evidence="1" id="KW-0472">Membrane</keyword>
<dbReference type="EMBL" id="CP011412">
    <property type="protein sequence ID" value="AKH20454.1"/>
    <property type="molecule type" value="Genomic_DNA"/>
</dbReference>
<accession>A0A0F7JYS2</accession>
<organism evidence="2 3">
    <name type="scientific">Sedimenticola thiotaurini</name>
    <dbReference type="NCBI Taxonomy" id="1543721"/>
    <lineage>
        <taxon>Bacteria</taxon>
        <taxon>Pseudomonadati</taxon>
        <taxon>Pseudomonadota</taxon>
        <taxon>Gammaproteobacteria</taxon>
        <taxon>Chromatiales</taxon>
        <taxon>Sedimenticolaceae</taxon>
        <taxon>Sedimenticola</taxon>
    </lineage>
</organism>
<feature type="transmembrane region" description="Helical" evidence="1">
    <location>
        <begin position="384"/>
        <end position="404"/>
    </location>
</feature>
<name>A0A0F7JYS2_9GAMM</name>
<evidence type="ECO:0000313" key="2">
    <source>
        <dbReference type="EMBL" id="AKH20454.1"/>
    </source>
</evidence>
<dbReference type="AlphaFoldDB" id="A0A0F7JYS2"/>
<evidence type="ECO:0000313" key="3">
    <source>
        <dbReference type="Proteomes" id="UP000034410"/>
    </source>
</evidence>
<feature type="transmembrane region" description="Helical" evidence="1">
    <location>
        <begin position="321"/>
        <end position="343"/>
    </location>
</feature>
<feature type="transmembrane region" description="Helical" evidence="1">
    <location>
        <begin position="226"/>
        <end position="250"/>
    </location>
</feature>
<dbReference type="KEGG" id="seds:AAY24_08925"/>
<feature type="transmembrane region" description="Helical" evidence="1">
    <location>
        <begin position="53"/>
        <end position="73"/>
    </location>
</feature>
<reference evidence="2 3" key="1">
    <citation type="journal article" date="2015" name="Genome Announc.">
        <title>Complete Genome Sequence of Sedimenticola thiotaurini Strain SIP-G1, a Polyphosphate- and Polyhydroxyalkanoate-Accumulating Sulfur-Oxidizing Gammaproteobacterium Isolated from Salt Marsh Sediments.</title>
        <authorList>
            <person name="Flood B.E."/>
            <person name="Jones D.S."/>
            <person name="Bailey J.V."/>
        </authorList>
    </citation>
    <scope>NUCLEOTIDE SEQUENCE [LARGE SCALE GENOMIC DNA]</scope>
    <source>
        <strain evidence="2 3">SIP-G1</strain>
    </source>
</reference>
<dbReference type="PATRIC" id="fig|1543721.4.peg.1846"/>
<feature type="transmembrane region" description="Helical" evidence="1">
    <location>
        <begin position="21"/>
        <end position="41"/>
    </location>
</feature>
<keyword evidence="1" id="KW-0812">Transmembrane</keyword>
<feature type="transmembrane region" description="Helical" evidence="1">
    <location>
        <begin position="256"/>
        <end position="276"/>
    </location>
</feature>
<gene>
    <name evidence="2" type="ORF">AAY24_08925</name>
</gene>
<feature type="transmembrane region" description="Helical" evidence="1">
    <location>
        <begin position="194"/>
        <end position="214"/>
    </location>
</feature>
<dbReference type="Proteomes" id="UP000034410">
    <property type="component" value="Chromosome"/>
</dbReference>
<protein>
    <submittedName>
        <fullName evidence="2">Uncharacterized protein</fullName>
    </submittedName>
</protein>
<dbReference type="RefSeq" id="WP_046859389.1">
    <property type="nucleotide sequence ID" value="NZ_CP011412.1"/>
</dbReference>
<feature type="transmembrane region" description="Helical" evidence="1">
    <location>
        <begin position="152"/>
        <end position="174"/>
    </location>
</feature>